<dbReference type="PANTHER" id="PTHR10048">
    <property type="entry name" value="PHOSPHATIDYLINOSITOL KINASE"/>
    <property type="match status" value="1"/>
</dbReference>
<feature type="compositionally biased region" description="Polar residues" evidence="8">
    <location>
        <begin position="461"/>
        <end position="480"/>
    </location>
</feature>
<evidence type="ECO:0000313" key="11">
    <source>
        <dbReference type="EMBL" id="KAF7402392.1"/>
    </source>
</evidence>
<keyword evidence="3" id="KW-0808">Transferase</keyword>
<feature type="compositionally biased region" description="Low complexity" evidence="8">
    <location>
        <begin position="674"/>
        <end position="683"/>
    </location>
</feature>
<dbReference type="EC" id="2.7.1.67" evidence="2"/>
<dbReference type="PROSITE" id="PS50290">
    <property type="entry name" value="PI3_4_KINASE_3"/>
    <property type="match status" value="1"/>
</dbReference>
<dbReference type="InterPro" id="IPR015433">
    <property type="entry name" value="PI3/4_kinase"/>
</dbReference>
<dbReference type="InterPro" id="IPR049160">
    <property type="entry name" value="PI4KB-PIK1_PIK"/>
</dbReference>
<dbReference type="InterPro" id="IPR036940">
    <property type="entry name" value="PI3/4_kinase_cat_sf"/>
</dbReference>
<evidence type="ECO:0000256" key="1">
    <source>
        <dbReference type="ARBA" id="ARBA00004450"/>
    </source>
</evidence>
<evidence type="ECO:0000256" key="6">
    <source>
        <dbReference type="ARBA" id="ARBA00037860"/>
    </source>
</evidence>
<dbReference type="GO" id="GO:0005741">
    <property type="term" value="C:mitochondrial outer membrane"/>
    <property type="evidence" value="ECO:0007669"/>
    <property type="project" value="UniProtKB-SubCell"/>
</dbReference>
<evidence type="ECO:0000256" key="7">
    <source>
        <dbReference type="ARBA" id="ARBA00039877"/>
    </source>
</evidence>
<dbReference type="InterPro" id="IPR057754">
    <property type="entry name" value="PI4-kinase_beta/PIK1_cat"/>
</dbReference>
<reference evidence="11" key="1">
    <citation type="journal article" date="2020" name="G3 (Bethesda)">
        <title>High-Quality Assemblies for Three Invasive Social Wasps from the &lt;i&gt;Vespula&lt;/i&gt; Genus.</title>
        <authorList>
            <person name="Harrop T.W.R."/>
            <person name="Guhlin J."/>
            <person name="McLaughlin G.M."/>
            <person name="Permina E."/>
            <person name="Stockwell P."/>
            <person name="Gilligan J."/>
            <person name="Le Lec M.F."/>
            <person name="Gruber M.A.M."/>
            <person name="Quinn O."/>
            <person name="Lovegrove M."/>
            <person name="Duncan E.J."/>
            <person name="Remnant E.J."/>
            <person name="Van Eeckhoven J."/>
            <person name="Graham B."/>
            <person name="Knapp R.A."/>
            <person name="Langford K.W."/>
            <person name="Kronenberg Z."/>
            <person name="Press M.O."/>
            <person name="Eacker S.M."/>
            <person name="Wilson-Rankin E.E."/>
            <person name="Purcell J."/>
            <person name="Lester P.J."/>
            <person name="Dearden P.K."/>
        </authorList>
    </citation>
    <scope>NUCLEOTIDE SEQUENCE</scope>
    <source>
        <strain evidence="11">Marl-1</strain>
    </source>
</reference>
<evidence type="ECO:0000256" key="3">
    <source>
        <dbReference type="ARBA" id="ARBA00022679"/>
    </source>
</evidence>
<feature type="region of interest" description="Disordered" evidence="8">
    <location>
        <begin position="738"/>
        <end position="763"/>
    </location>
</feature>
<organism evidence="11 12">
    <name type="scientific">Vespula vulgaris</name>
    <name type="common">Yellow jacket</name>
    <name type="synonym">Wasp</name>
    <dbReference type="NCBI Taxonomy" id="7454"/>
    <lineage>
        <taxon>Eukaryota</taxon>
        <taxon>Metazoa</taxon>
        <taxon>Ecdysozoa</taxon>
        <taxon>Arthropoda</taxon>
        <taxon>Hexapoda</taxon>
        <taxon>Insecta</taxon>
        <taxon>Pterygota</taxon>
        <taxon>Neoptera</taxon>
        <taxon>Endopterygota</taxon>
        <taxon>Hymenoptera</taxon>
        <taxon>Apocrita</taxon>
        <taxon>Aculeata</taxon>
        <taxon>Vespoidea</taxon>
        <taxon>Vespidae</taxon>
        <taxon>Vespinae</taxon>
        <taxon>Vespula</taxon>
    </lineage>
</organism>
<feature type="compositionally biased region" description="Polar residues" evidence="8">
    <location>
        <begin position="146"/>
        <end position="159"/>
    </location>
</feature>
<dbReference type="SUPFAM" id="SSF56112">
    <property type="entry name" value="Protein kinase-like (PK-like)"/>
    <property type="match status" value="1"/>
</dbReference>
<accession>A0A834NAR0</accession>
<comment type="catalytic activity">
    <reaction evidence="5">
        <text>a 1,2-diacyl-sn-glycero-3-phospho-(1D-myo-inositol) + ATP = a 1,2-diacyl-sn-glycero-3-phospho-(1D-myo-inositol 4-phosphate) + ADP + H(+)</text>
        <dbReference type="Rhea" id="RHEA:19877"/>
        <dbReference type="ChEBI" id="CHEBI:15378"/>
        <dbReference type="ChEBI" id="CHEBI:30616"/>
        <dbReference type="ChEBI" id="CHEBI:57880"/>
        <dbReference type="ChEBI" id="CHEBI:58178"/>
        <dbReference type="ChEBI" id="CHEBI:456216"/>
        <dbReference type="EC" id="2.7.1.67"/>
    </reaction>
    <physiologicalReaction direction="left-to-right" evidence="5">
        <dbReference type="Rhea" id="RHEA:19878"/>
    </physiologicalReaction>
</comment>
<dbReference type="GO" id="GO:0046854">
    <property type="term" value="P:phosphatidylinositol phosphate biosynthetic process"/>
    <property type="evidence" value="ECO:0007669"/>
    <property type="project" value="InterPro"/>
</dbReference>
<evidence type="ECO:0000256" key="2">
    <source>
        <dbReference type="ARBA" id="ARBA00012169"/>
    </source>
</evidence>
<dbReference type="InterPro" id="IPR000403">
    <property type="entry name" value="PI3/4_kinase_cat_dom"/>
</dbReference>
<dbReference type="PANTHER" id="PTHR10048:SF22">
    <property type="entry name" value="PHOSPHATIDYLINOSITOL 4-KINASE BETA"/>
    <property type="match status" value="1"/>
</dbReference>
<dbReference type="CDD" id="cd05168">
    <property type="entry name" value="PI4Kc_III_beta"/>
    <property type="match status" value="1"/>
</dbReference>
<dbReference type="InterPro" id="IPR018936">
    <property type="entry name" value="PI3/4_kinase_CS"/>
</dbReference>
<dbReference type="FunFam" id="1.10.1070.11:FF:000016">
    <property type="entry name" value="PIK1p Phosphatidylinositol 4-kinase"/>
    <property type="match status" value="1"/>
</dbReference>
<comment type="caution">
    <text evidence="11">The sequence shown here is derived from an EMBL/GenBank/DDBJ whole genome shotgun (WGS) entry which is preliminary data.</text>
</comment>
<evidence type="ECO:0000313" key="12">
    <source>
        <dbReference type="Proteomes" id="UP000614350"/>
    </source>
</evidence>
<dbReference type="GO" id="GO:0048015">
    <property type="term" value="P:phosphatidylinositol-mediated signaling"/>
    <property type="evidence" value="ECO:0007669"/>
    <property type="project" value="TreeGrafter"/>
</dbReference>
<evidence type="ECO:0000256" key="4">
    <source>
        <dbReference type="ARBA" id="ARBA00022777"/>
    </source>
</evidence>
<sequence>MSEVVAVTVPTGGSTRQESVAHIKRHKLANCNVPLVHGRPNPSISARNRLTTHQRNHSLDFRSMGILLPPVPQAAATTLTLHHRNRSLDSALQRIPEVDVTPSPECETNPTPVIKTTVPTCKGRSREREDLASLGSDDSGILCGSDSGSSDAANTATRESSVDHLHSRESLDSTLSQTGDMDGIDVVDVEDNSGVSVSVSPVELVLRSESLPEKNGDRELCKLKNLDKTNHETEEHSGIVLCPKELQNHEYPREEPCNSISEKAMEYQNSSSEVAMVQGELAGAAMTLCCGTSAQPDKETVKKQPEVQRQETVQPKPSEGCLLRLFESQIFDMSMAISYLFNSKEPGVQSYLGNKMFSFPDNEVDFYLPQLVLMYIQLHDVTEVLYPYLVHRCRQSADFSLKCAWLLDAYSSDAHLPSKKKSHGTKLKNLILSDELRPKGNLTRKQRSSALQVPASPPLPLTQNVMSPNKKTHQRSQSDATGLFQTLRRSHSGTINKVSLGDLSSGRAFDNGCTCFYSCQGVVNDLRGQKTDCFCNAPRLAPELEFIQALISIGKLLGTIPTKESKTVQLVAELNTLNLNLPARVWLPLHSTVPHHIVRVPPQYAAVLNIPHHIVRVPPQYAAVLNSKDKAPYIIYVEVLEVEDLYTSPVPTKIMGSSLRHTKSEENLTGGEQSNVTSSSNMVSTEIQQNVTTALRQTPVKNISPYSVKNTEIAFNFPDDDPNDCWSQEDDEITQQYLQLRKPRDRDTISQLSQESSDSREPVFVPGDIKRRLSEMTATPSATFNHDPEDPSAAVLKEPWELKQKRIRASSPYGHLASWRLLAVIVKCGDDLRQELLASQLLSMLQKIWLDEKIPLWVRPYKILCLSNDSGLIEPILNTVSLHQIKKHCQLTLLQYFEREFGPSNSEAFIIAQKNFVQSCAAYCLISYLIQVKDRHNGNILLHSDGHLIHIDFGFILSTSPRNLGFETSPFKLTPEFVEVMGGSQSKIFQQFKTLILQGLIAARKHMEKIVNLVEIMLSGSQLPCFRSGGAATVQGLKNRFHLTLTEDQLRRHVEDLVEGSIHSWSTKLYDRYQYFANGQLRLIFELLVALAAQCGGHENGGYDQV</sequence>
<keyword evidence="4" id="KW-0418">Kinase</keyword>
<dbReference type="Pfam" id="PF00454">
    <property type="entry name" value="PI3_PI4_kinase"/>
    <property type="match status" value="1"/>
</dbReference>
<evidence type="ECO:0000259" key="9">
    <source>
        <dbReference type="PROSITE" id="PS50290"/>
    </source>
</evidence>
<protein>
    <recommendedName>
        <fullName evidence="7">Phosphatidylinositol 4-kinase beta</fullName>
        <ecNumber evidence="2">2.7.1.67</ecNumber>
    </recommendedName>
</protein>
<feature type="domain" description="PIK helical" evidence="10">
    <location>
        <begin position="248"/>
        <end position="433"/>
    </location>
</feature>
<dbReference type="InterPro" id="IPR001263">
    <property type="entry name" value="PI3K_accessory_dom"/>
</dbReference>
<dbReference type="PROSITE" id="PS00916">
    <property type="entry name" value="PI3_4_KINASE_2"/>
    <property type="match status" value="1"/>
</dbReference>
<dbReference type="Gene3D" id="1.10.1070.11">
    <property type="entry name" value="Phosphatidylinositol 3-/4-kinase, catalytic domain"/>
    <property type="match status" value="1"/>
</dbReference>
<feature type="compositionally biased region" description="Basic and acidic residues" evidence="8">
    <location>
        <begin position="160"/>
        <end position="171"/>
    </location>
</feature>
<dbReference type="SMART" id="SM00146">
    <property type="entry name" value="PI3Kc"/>
    <property type="match status" value="1"/>
</dbReference>
<dbReference type="GO" id="GO:0030867">
    <property type="term" value="C:rough endoplasmic reticulum membrane"/>
    <property type="evidence" value="ECO:0007669"/>
    <property type="project" value="UniProtKB-SubCell"/>
</dbReference>
<comment type="subcellular location">
    <subcellularLocation>
        <location evidence="1">Mitochondrion outer membrane</location>
        <topology evidence="1">Peripheral membrane protein</topology>
    </subcellularLocation>
    <subcellularLocation>
        <location evidence="6">Rough endoplasmic reticulum membrane</location>
        <topology evidence="6">Peripheral membrane protein</topology>
    </subcellularLocation>
</comment>
<dbReference type="PROSITE" id="PS51545">
    <property type="entry name" value="PIK_HELICAL"/>
    <property type="match status" value="1"/>
</dbReference>
<dbReference type="PROSITE" id="PS00915">
    <property type="entry name" value="PI3_4_KINASE_1"/>
    <property type="match status" value="1"/>
</dbReference>
<feature type="region of interest" description="Disordered" evidence="8">
    <location>
        <begin position="443"/>
        <end position="480"/>
    </location>
</feature>
<keyword evidence="12" id="KW-1185">Reference proteome</keyword>
<evidence type="ECO:0000256" key="5">
    <source>
        <dbReference type="ARBA" id="ARBA00036767"/>
    </source>
</evidence>
<dbReference type="AlphaFoldDB" id="A0A834NAR0"/>
<gene>
    <name evidence="11" type="ORF">HZH66_004659</name>
</gene>
<proteinExistence type="predicted"/>
<evidence type="ECO:0000259" key="10">
    <source>
        <dbReference type="PROSITE" id="PS51545"/>
    </source>
</evidence>
<dbReference type="EMBL" id="JACSEA010000004">
    <property type="protein sequence ID" value="KAF7402392.1"/>
    <property type="molecule type" value="Genomic_DNA"/>
</dbReference>
<dbReference type="GO" id="GO:0004430">
    <property type="term" value="F:1-phosphatidylinositol 4-kinase activity"/>
    <property type="evidence" value="ECO:0007669"/>
    <property type="project" value="UniProtKB-EC"/>
</dbReference>
<dbReference type="Pfam" id="PF21245">
    <property type="entry name" value="PI4KB-PIK1_PIK"/>
    <property type="match status" value="1"/>
</dbReference>
<dbReference type="Gene3D" id="3.30.1010.10">
    <property type="entry name" value="Phosphatidylinositol 3-kinase Catalytic Subunit, Chain A, domain 4"/>
    <property type="match status" value="1"/>
</dbReference>
<dbReference type="Proteomes" id="UP000614350">
    <property type="component" value="Unassembled WGS sequence"/>
</dbReference>
<feature type="domain" description="PI3K/PI4K catalytic" evidence="9">
    <location>
        <begin position="801"/>
        <end position="1066"/>
    </location>
</feature>
<evidence type="ECO:0000256" key="8">
    <source>
        <dbReference type="SAM" id="MobiDB-lite"/>
    </source>
</evidence>
<dbReference type="InterPro" id="IPR011009">
    <property type="entry name" value="Kinase-like_dom_sf"/>
</dbReference>
<name>A0A834NAR0_VESVU</name>
<feature type="region of interest" description="Disordered" evidence="8">
    <location>
        <begin position="117"/>
        <end position="181"/>
    </location>
</feature>
<feature type="region of interest" description="Disordered" evidence="8">
    <location>
        <begin position="657"/>
        <end position="683"/>
    </location>
</feature>